<keyword evidence="12" id="KW-1185">Reference proteome</keyword>
<feature type="transmembrane region" description="Helical" evidence="8">
    <location>
        <begin position="349"/>
        <end position="371"/>
    </location>
</feature>
<keyword evidence="4" id="KW-0813">Transport</keyword>
<dbReference type="GO" id="GO:0016020">
    <property type="term" value="C:membrane"/>
    <property type="evidence" value="ECO:0007669"/>
    <property type="project" value="UniProtKB-SubCell"/>
</dbReference>
<evidence type="ECO:0000256" key="4">
    <source>
        <dbReference type="ARBA" id="ARBA00022847"/>
    </source>
</evidence>
<evidence type="ECO:0000313" key="10">
    <source>
        <dbReference type="EMBL" id="KAF7493371.1"/>
    </source>
</evidence>
<dbReference type="Gene3D" id="1.20.1530.20">
    <property type="match status" value="1"/>
</dbReference>
<evidence type="ECO:0000313" key="11">
    <source>
        <dbReference type="EnsemblMetazoa" id="KAF7493371.1"/>
    </source>
</evidence>
<keyword evidence="9" id="KW-0732">Signal</keyword>
<proteinExistence type="inferred from homology"/>
<dbReference type="EMBL" id="WVUK01000056">
    <property type="protein sequence ID" value="KAF7493371.1"/>
    <property type="molecule type" value="Genomic_DNA"/>
</dbReference>
<dbReference type="EnsemblMetazoa" id="SSS_8355s_mrna">
    <property type="protein sequence ID" value="KAF7493371.1"/>
    <property type="gene ID" value="SSS_8355"/>
</dbReference>
<feature type="chain" id="PRO_5038316119" evidence="9">
    <location>
        <begin position="24"/>
        <end position="501"/>
    </location>
</feature>
<feature type="signal peptide" evidence="9">
    <location>
        <begin position="1"/>
        <end position="23"/>
    </location>
</feature>
<comment type="similarity">
    <text evidence="2">Belongs to the bile acid:sodium symporter (BASS) (TC 2.A.28) family.</text>
</comment>
<dbReference type="OrthoDB" id="203097at2759"/>
<dbReference type="AlphaFoldDB" id="A0A834RD70"/>
<evidence type="ECO:0000256" key="1">
    <source>
        <dbReference type="ARBA" id="ARBA00004141"/>
    </source>
</evidence>
<accession>A0A834RD70</accession>
<evidence type="ECO:0000256" key="9">
    <source>
        <dbReference type="SAM" id="SignalP"/>
    </source>
</evidence>
<keyword evidence="3 8" id="KW-0812">Transmembrane</keyword>
<feature type="transmembrane region" description="Helical" evidence="8">
    <location>
        <begin position="247"/>
        <end position="267"/>
    </location>
</feature>
<gene>
    <name evidence="10" type="ORF">SSS_8355</name>
</gene>
<organism evidence="10">
    <name type="scientific">Sarcoptes scabiei</name>
    <name type="common">Itch mite</name>
    <name type="synonym">Acarus scabiei</name>
    <dbReference type="NCBI Taxonomy" id="52283"/>
    <lineage>
        <taxon>Eukaryota</taxon>
        <taxon>Metazoa</taxon>
        <taxon>Ecdysozoa</taxon>
        <taxon>Arthropoda</taxon>
        <taxon>Chelicerata</taxon>
        <taxon>Arachnida</taxon>
        <taxon>Acari</taxon>
        <taxon>Acariformes</taxon>
        <taxon>Sarcoptiformes</taxon>
        <taxon>Astigmata</taxon>
        <taxon>Psoroptidia</taxon>
        <taxon>Sarcoptoidea</taxon>
        <taxon>Sarcoptidae</taxon>
        <taxon>Sarcoptinae</taxon>
        <taxon>Sarcoptes</taxon>
    </lineage>
</organism>
<name>A0A834RD70_SARSC</name>
<feature type="transmembrane region" description="Helical" evidence="8">
    <location>
        <begin position="411"/>
        <end position="431"/>
    </location>
</feature>
<feature type="transmembrane region" description="Helical" evidence="8">
    <location>
        <begin position="287"/>
        <end position="306"/>
    </location>
</feature>
<dbReference type="Proteomes" id="UP000070412">
    <property type="component" value="Unassembled WGS sequence"/>
</dbReference>
<feature type="transmembrane region" description="Helical" evidence="8">
    <location>
        <begin position="187"/>
        <end position="211"/>
    </location>
</feature>
<protein>
    <submittedName>
        <fullName evidence="10">P3 protein</fullName>
    </submittedName>
</protein>
<dbReference type="PANTHER" id="PTHR10361">
    <property type="entry name" value="SODIUM-BILE ACID COTRANSPORTER"/>
    <property type="match status" value="1"/>
</dbReference>
<dbReference type="InterPro" id="IPR004710">
    <property type="entry name" value="Bilac:Na_transpt"/>
</dbReference>
<keyword evidence="4" id="KW-0769">Symport</keyword>
<evidence type="ECO:0000256" key="5">
    <source>
        <dbReference type="ARBA" id="ARBA00022989"/>
    </source>
</evidence>
<dbReference type="PANTHER" id="PTHR10361:SF28">
    <property type="entry name" value="P3 PROTEIN-RELATED"/>
    <property type="match status" value="1"/>
</dbReference>
<reference evidence="10" key="2">
    <citation type="submission" date="2020-01" db="EMBL/GenBank/DDBJ databases">
        <authorList>
            <person name="Korhonen P.K.K."/>
            <person name="Guangxu M.G."/>
            <person name="Wang T.W."/>
            <person name="Stroehlein A.J.S."/>
            <person name="Young N.D."/>
            <person name="Ang C.-S.A."/>
            <person name="Fernando D.W.F."/>
            <person name="Lu H.L."/>
            <person name="Taylor S.T."/>
            <person name="Ehtesham M.E.M."/>
            <person name="Najaraj S.H.N."/>
            <person name="Harsha G.H.G."/>
            <person name="Madugundu A.M."/>
            <person name="Renuse S.R."/>
            <person name="Holt D.H."/>
            <person name="Pandey A.P."/>
            <person name="Papenfuss A.P."/>
            <person name="Gasser R.B.G."/>
            <person name="Fischer K.F."/>
        </authorList>
    </citation>
    <scope>NUCLEOTIDE SEQUENCE</scope>
    <source>
        <strain evidence="10">SSS_KF_BRIS2020</strain>
    </source>
</reference>
<evidence type="ECO:0000256" key="6">
    <source>
        <dbReference type="ARBA" id="ARBA00023136"/>
    </source>
</evidence>
<feature type="region of interest" description="Disordered" evidence="7">
    <location>
        <begin position="482"/>
        <end position="501"/>
    </location>
</feature>
<reference evidence="12" key="1">
    <citation type="journal article" date="2020" name="PLoS Negl. Trop. Dis.">
        <title>High-quality nuclear genome for Sarcoptes scabiei-A critical resource for a neglected parasite.</title>
        <authorList>
            <person name="Korhonen P.K."/>
            <person name="Gasser R.B."/>
            <person name="Ma G."/>
            <person name="Wang T."/>
            <person name="Stroehlein A.J."/>
            <person name="Young N.D."/>
            <person name="Ang C.S."/>
            <person name="Fernando D.D."/>
            <person name="Lu H.C."/>
            <person name="Taylor S."/>
            <person name="Reynolds S.L."/>
            <person name="Mofiz E."/>
            <person name="Najaraj S.H."/>
            <person name="Gowda H."/>
            <person name="Madugundu A."/>
            <person name="Renuse S."/>
            <person name="Holt D."/>
            <person name="Pandey A."/>
            <person name="Papenfuss A.T."/>
            <person name="Fischer K."/>
        </authorList>
    </citation>
    <scope>NUCLEOTIDE SEQUENCE [LARGE SCALE GENOMIC DNA]</scope>
</reference>
<dbReference type="InterPro" id="IPR002657">
    <property type="entry name" value="BilAc:Na_symport/Acr3"/>
</dbReference>
<dbReference type="GO" id="GO:0015293">
    <property type="term" value="F:symporter activity"/>
    <property type="evidence" value="ECO:0007669"/>
    <property type="project" value="UniProtKB-KW"/>
</dbReference>
<dbReference type="Pfam" id="PF01758">
    <property type="entry name" value="SBF"/>
    <property type="match status" value="1"/>
</dbReference>
<feature type="transmembrane region" description="Helical" evidence="8">
    <location>
        <begin position="217"/>
        <end position="240"/>
    </location>
</feature>
<evidence type="ECO:0000256" key="7">
    <source>
        <dbReference type="SAM" id="MobiDB-lite"/>
    </source>
</evidence>
<evidence type="ECO:0000313" key="12">
    <source>
        <dbReference type="Proteomes" id="UP000070412"/>
    </source>
</evidence>
<comment type="subcellular location">
    <subcellularLocation>
        <location evidence="1">Membrane</location>
        <topology evidence="1">Multi-pass membrane protein</topology>
    </subcellularLocation>
</comment>
<evidence type="ECO:0000256" key="8">
    <source>
        <dbReference type="SAM" id="Phobius"/>
    </source>
</evidence>
<feature type="compositionally biased region" description="Low complexity" evidence="7">
    <location>
        <begin position="485"/>
        <end position="501"/>
    </location>
</feature>
<evidence type="ECO:0000256" key="2">
    <source>
        <dbReference type="ARBA" id="ARBA00006528"/>
    </source>
</evidence>
<evidence type="ECO:0000256" key="3">
    <source>
        <dbReference type="ARBA" id="ARBA00022692"/>
    </source>
</evidence>
<keyword evidence="6 8" id="KW-0472">Membrane</keyword>
<sequence>MCPFILLTFFLSCLLLMAEIAAALITLTFNISAAGIQLHEGKSINLSFRLKSNDSKELPGQYRFLADRPDVAQIVDNFQDFQIKPQQILTSPDQKFIFDGIVKVQGNFLGYSRIQLLRKNNGTNLFEQISKDLSLNEHYQLLISVIRDKDILSKVFIYSVAIVVSISYINMGCALDMDAVFQVLRRPIAPAIGIFSQYVCMPLIAFALASFFLDETYLKLGIFIFGCSPGGGASNMWTVLVKGNLNLSIAMTFLSTLLSIGFMPIWLYTLGRTIFEGTTTSPPFRNIFTTLASMVIFLGIGLLIKRFFPRIANIARRILAPFSGMMIIFIIVFGTYSNFYMFRVMNFKMIFAAAINVWCGMFLGFTLAYLFRKPMSDMLTIAIETGVQNTGVSIVVLGLSLKQPDADLASAVPVAASLMTPIPLTIAWLIVRLNEKFFHCQKDCPEVCFGKIIGNDSNLPYQTNQYNKSKLDSIDPNNSCSATQSISSDSEFSNSKSNLRF</sequence>
<dbReference type="InterPro" id="IPR038770">
    <property type="entry name" value="Na+/solute_symporter_sf"/>
</dbReference>
<reference evidence="11" key="3">
    <citation type="submission" date="2022-06" db="UniProtKB">
        <authorList>
            <consortium name="EnsemblMetazoa"/>
        </authorList>
    </citation>
    <scope>IDENTIFICATION</scope>
</reference>
<feature type="transmembrane region" description="Helical" evidence="8">
    <location>
        <begin position="155"/>
        <end position="175"/>
    </location>
</feature>
<feature type="transmembrane region" description="Helical" evidence="8">
    <location>
        <begin position="318"/>
        <end position="337"/>
    </location>
</feature>
<keyword evidence="5 8" id="KW-1133">Transmembrane helix</keyword>